<reference evidence="2" key="2">
    <citation type="submission" date="2025-09" db="UniProtKB">
        <authorList>
            <consortium name="Ensembl"/>
        </authorList>
    </citation>
    <scope>IDENTIFICATION</scope>
</reference>
<sequence length="555" mass="62577">MAADVDKRIPKDESKISPQNEHRAPGSGSRVSRGMWSLLVVAAVPLLAFGIKYYQDAQLVRRHEESARALGAEGLFLFSSLDTDHDLYLSPEEFKPIAEKLTGITPPVDFEEEVTYDPNGETLTVEARMQPLLFDSMTKSKDGFLGVSHSSLSGLRSWKSPSVPSSSFSAGQFRAFLPPKNKVEVGDTWWVIPSELNIFTGYLPNNRYHPPTPKGKEVLIHSLLSMFHPRPFIKSRFAPQGTVACIRASNDFYYDIVFRIHAEFQLNDVPDFPFWFTPGQFTGNIVLSKDASHVRHFHLHVPSDRSLNVDMEWLYGASESSNMEVDIGYLPQLELQSTGPSTPSIITDEEGNIIDRRDGNNEPIQFVFEDIHWASEISQQEAARRLELTLYPFKKVSYLPFSEAFERAEAEKKLVHSILLWGALDDQSCSGRTLRETVLESSPVLALLNQSFISSWSLVRELENMQADEQNPVLSERARLHLEKYSFPVEMMVALPNGTIVHHINANFFLDQTAMKPEEEGATFSFSGGFEDPSTSTYIAFLKEGLEKAKEYLVQ</sequence>
<dbReference type="GeneTree" id="ENSGT00940000164027"/>
<dbReference type="GO" id="GO:0048741">
    <property type="term" value="P:skeletal muscle fiber development"/>
    <property type="evidence" value="ECO:0007669"/>
    <property type="project" value="TreeGrafter"/>
</dbReference>
<dbReference type="PANTHER" id="PTHR16213">
    <property type="entry name" value="SELENOPROTEIN N"/>
    <property type="match status" value="1"/>
</dbReference>
<feature type="compositionally biased region" description="Basic and acidic residues" evidence="1">
    <location>
        <begin position="1"/>
        <end position="24"/>
    </location>
</feature>
<keyword evidence="3" id="KW-1185">Reference proteome</keyword>
<feature type="region of interest" description="Disordered" evidence="1">
    <location>
        <begin position="1"/>
        <end position="30"/>
    </location>
</feature>
<name>A0A3Q3LCW5_9TELE</name>
<dbReference type="FunCoup" id="A0A3Q3LCW5">
    <property type="interactions" value="691"/>
</dbReference>
<accession>A0A3Q3LCW5</accession>
<proteinExistence type="predicted"/>
<reference evidence="2" key="1">
    <citation type="submission" date="2025-08" db="UniProtKB">
        <authorList>
            <consortium name="Ensembl"/>
        </authorList>
    </citation>
    <scope>IDENTIFICATION</scope>
</reference>
<protein>
    <submittedName>
        <fullName evidence="2">Selenoprotein N</fullName>
    </submittedName>
</protein>
<dbReference type="GO" id="GO:0005789">
    <property type="term" value="C:endoplasmic reticulum membrane"/>
    <property type="evidence" value="ECO:0007669"/>
    <property type="project" value="TreeGrafter"/>
</dbReference>
<evidence type="ECO:0000256" key="1">
    <source>
        <dbReference type="SAM" id="MobiDB-lite"/>
    </source>
</evidence>
<organism evidence="2 3">
    <name type="scientific">Mastacembelus armatus</name>
    <name type="common">zig-zag eel</name>
    <dbReference type="NCBI Taxonomy" id="205130"/>
    <lineage>
        <taxon>Eukaryota</taxon>
        <taxon>Metazoa</taxon>
        <taxon>Chordata</taxon>
        <taxon>Craniata</taxon>
        <taxon>Vertebrata</taxon>
        <taxon>Euteleostomi</taxon>
        <taxon>Actinopterygii</taxon>
        <taxon>Neopterygii</taxon>
        <taxon>Teleostei</taxon>
        <taxon>Neoteleostei</taxon>
        <taxon>Acanthomorphata</taxon>
        <taxon>Anabantaria</taxon>
        <taxon>Synbranchiformes</taxon>
        <taxon>Mastacembelidae</taxon>
        <taxon>Mastacembelus</taxon>
    </lineage>
</organism>
<dbReference type="PANTHER" id="PTHR16213:SF78">
    <property type="entry name" value="SELENOPROTEIN N"/>
    <property type="match status" value="1"/>
</dbReference>
<dbReference type="InParanoid" id="A0A3Q3LCW5"/>
<dbReference type="Proteomes" id="UP000261640">
    <property type="component" value="Unplaced"/>
</dbReference>
<dbReference type="AlphaFoldDB" id="A0A3Q3LCW5"/>
<evidence type="ECO:0000313" key="3">
    <source>
        <dbReference type="Proteomes" id="UP000261640"/>
    </source>
</evidence>
<dbReference type="STRING" id="205130.ENSMAMP00000011097"/>
<dbReference type="Ensembl" id="ENSMAMT00000011384.2">
    <property type="protein sequence ID" value="ENSMAMP00000011097.2"/>
    <property type="gene ID" value="ENSMAMG00000007500.2"/>
</dbReference>
<evidence type="ECO:0000313" key="2">
    <source>
        <dbReference type="Ensembl" id="ENSMAMP00000011097.2"/>
    </source>
</evidence>
<dbReference type="GO" id="GO:0055074">
    <property type="term" value="P:calcium ion homeostasis"/>
    <property type="evidence" value="ECO:0007669"/>
    <property type="project" value="TreeGrafter"/>
</dbReference>